<keyword evidence="1" id="KW-0328">Glycosyltransferase</keyword>
<reference evidence="3 4" key="1">
    <citation type="submission" date="2024-02" db="EMBL/GenBank/DDBJ databases">
        <authorList>
            <person name="Chen Y."/>
            <person name="Shah S."/>
            <person name="Dougan E. K."/>
            <person name="Thang M."/>
            <person name="Chan C."/>
        </authorList>
    </citation>
    <scope>NUCLEOTIDE SEQUENCE [LARGE SCALE GENOMIC DNA]</scope>
</reference>
<keyword evidence="1" id="KW-0808">Transferase</keyword>
<dbReference type="Gene3D" id="3.90.228.10">
    <property type="match status" value="1"/>
</dbReference>
<keyword evidence="1" id="KW-0520">NAD</keyword>
<dbReference type="PANTHER" id="PTHR45740:SF2">
    <property type="entry name" value="POLY [ADP-RIBOSE] POLYMERASE"/>
    <property type="match status" value="1"/>
</dbReference>
<protein>
    <recommendedName>
        <fullName evidence="1">Poly [ADP-ribose] polymerase</fullName>
        <shortName evidence="1">PARP</shortName>
        <ecNumber evidence="1">2.4.2.-</ecNumber>
    </recommendedName>
</protein>
<evidence type="ECO:0000256" key="1">
    <source>
        <dbReference type="RuleBase" id="RU362114"/>
    </source>
</evidence>
<dbReference type="InterPro" id="IPR012317">
    <property type="entry name" value="Poly(ADP-ribose)pol_cat_dom"/>
</dbReference>
<organism evidence="3 4">
    <name type="scientific">Durusdinium trenchii</name>
    <dbReference type="NCBI Taxonomy" id="1381693"/>
    <lineage>
        <taxon>Eukaryota</taxon>
        <taxon>Sar</taxon>
        <taxon>Alveolata</taxon>
        <taxon>Dinophyceae</taxon>
        <taxon>Suessiales</taxon>
        <taxon>Symbiodiniaceae</taxon>
        <taxon>Durusdinium</taxon>
    </lineage>
</organism>
<sequence>MHKLAEDFKLDLAGSGAGTMYGKALYFSESATKADEYAKDEPGGHYNNVRALLLCRVCLGRFHYTTDREPAAEGKFKSGRSDSTLGDRSRSVGTYREVAIYDPDQVYPEYVVLYERLHRDETPTPPPKDVPFLLELPLYWKNASKNPYAEGFREHWVVKIEIKELIQRLANGSCSGRVPEVQKVRRVEDSGLWCRYINWKRNLSNLLDSQGLTQCAPPHELDTTSGSGQVLTAKILQEFHRDEAISVPGQFMVGVSKGAINMLMSRVSDRAGGTKVENMAPGLNELLLWHGTSRQASPYRSDA</sequence>
<dbReference type="EMBL" id="CAXAMN010028295">
    <property type="protein sequence ID" value="CAK9116018.1"/>
    <property type="molecule type" value="Genomic_DNA"/>
</dbReference>
<feature type="domain" description="PARP catalytic" evidence="2">
    <location>
        <begin position="1"/>
        <end position="123"/>
    </location>
</feature>
<accession>A0ABP0SUJ2</accession>
<evidence type="ECO:0000259" key="2">
    <source>
        <dbReference type="PROSITE" id="PS51059"/>
    </source>
</evidence>
<gene>
    <name evidence="3" type="ORF">CCMP2556_LOCUS53727</name>
</gene>
<dbReference type="EC" id="2.4.2.-" evidence="1"/>
<comment type="caution">
    <text evidence="3">The sequence shown here is derived from an EMBL/GenBank/DDBJ whole genome shotgun (WGS) entry which is preliminary data.</text>
</comment>
<keyword evidence="4" id="KW-1185">Reference proteome</keyword>
<evidence type="ECO:0000313" key="3">
    <source>
        <dbReference type="EMBL" id="CAK9116018.1"/>
    </source>
</evidence>
<dbReference type="Proteomes" id="UP001642484">
    <property type="component" value="Unassembled WGS sequence"/>
</dbReference>
<proteinExistence type="predicted"/>
<dbReference type="Pfam" id="PF00644">
    <property type="entry name" value="PARP"/>
    <property type="match status" value="1"/>
</dbReference>
<evidence type="ECO:0000313" key="4">
    <source>
        <dbReference type="Proteomes" id="UP001642484"/>
    </source>
</evidence>
<name>A0ABP0SUJ2_9DINO</name>
<dbReference type="SUPFAM" id="SSF56399">
    <property type="entry name" value="ADP-ribosylation"/>
    <property type="match status" value="1"/>
</dbReference>
<dbReference type="PANTHER" id="PTHR45740">
    <property type="entry name" value="POLY [ADP-RIBOSE] POLYMERASE"/>
    <property type="match status" value="1"/>
</dbReference>
<dbReference type="PROSITE" id="PS51059">
    <property type="entry name" value="PARP_CATALYTIC"/>
    <property type="match status" value="1"/>
</dbReference>
<dbReference type="InterPro" id="IPR051712">
    <property type="entry name" value="ARTD-AVP"/>
</dbReference>